<organism evidence="2 3">
    <name type="scientific">Diatrype stigma</name>
    <dbReference type="NCBI Taxonomy" id="117547"/>
    <lineage>
        <taxon>Eukaryota</taxon>
        <taxon>Fungi</taxon>
        <taxon>Dikarya</taxon>
        <taxon>Ascomycota</taxon>
        <taxon>Pezizomycotina</taxon>
        <taxon>Sordariomycetes</taxon>
        <taxon>Xylariomycetidae</taxon>
        <taxon>Xylariales</taxon>
        <taxon>Diatrypaceae</taxon>
        <taxon>Diatrype</taxon>
    </lineage>
</organism>
<evidence type="ECO:0000313" key="2">
    <source>
        <dbReference type="EMBL" id="KAK7748240.1"/>
    </source>
</evidence>
<reference evidence="2 3" key="1">
    <citation type="submission" date="2024-02" db="EMBL/GenBank/DDBJ databases">
        <title>De novo assembly and annotation of 12 fungi associated with fruit tree decline syndrome in Ontario, Canada.</title>
        <authorList>
            <person name="Sulman M."/>
            <person name="Ellouze W."/>
            <person name="Ilyukhin E."/>
        </authorList>
    </citation>
    <scope>NUCLEOTIDE SEQUENCE [LARGE SCALE GENOMIC DNA]</scope>
    <source>
        <strain evidence="2 3">M11/M66-122</strain>
    </source>
</reference>
<dbReference type="PANTHER" id="PTHR33365:SF14">
    <property type="entry name" value="TAT PATHWAY SIGNAL SEQUENCE"/>
    <property type="match status" value="1"/>
</dbReference>
<dbReference type="PANTHER" id="PTHR33365">
    <property type="entry name" value="YALI0B05434P"/>
    <property type="match status" value="1"/>
</dbReference>
<proteinExistence type="inferred from homology"/>
<gene>
    <name evidence="2" type="ORF">SLS62_008792</name>
</gene>
<evidence type="ECO:0000313" key="3">
    <source>
        <dbReference type="Proteomes" id="UP001320420"/>
    </source>
</evidence>
<dbReference type="InterPro" id="IPR021765">
    <property type="entry name" value="UstYa-like"/>
</dbReference>
<name>A0AAN9UKM4_9PEZI</name>
<dbReference type="GO" id="GO:0043386">
    <property type="term" value="P:mycotoxin biosynthetic process"/>
    <property type="evidence" value="ECO:0007669"/>
    <property type="project" value="InterPro"/>
</dbReference>
<evidence type="ECO:0008006" key="4">
    <source>
        <dbReference type="Google" id="ProtNLM"/>
    </source>
</evidence>
<keyword evidence="3" id="KW-1185">Reference proteome</keyword>
<dbReference type="Pfam" id="PF11807">
    <property type="entry name" value="UstYa"/>
    <property type="match status" value="1"/>
</dbReference>
<dbReference type="EMBL" id="JAKJXP020000085">
    <property type="protein sequence ID" value="KAK7748240.1"/>
    <property type="molecule type" value="Genomic_DNA"/>
</dbReference>
<comment type="caution">
    <text evidence="2">The sequence shown here is derived from an EMBL/GenBank/DDBJ whole genome shotgun (WGS) entry which is preliminary data.</text>
</comment>
<comment type="similarity">
    <text evidence="1">Belongs to the ustYa family.</text>
</comment>
<protein>
    <recommendedName>
        <fullName evidence="4">Tat pathway signal sequence</fullName>
    </recommendedName>
</protein>
<dbReference type="AlphaFoldDB" id="A0AAN9UKM4"/>
<dbReference type="Proteomes" id="UP001320420">
    <property type="component" value="Unassembled WGS sequence"/>
</dbReference>
<accession>A0AAN9UKM4</accession>
<evidence type="ECO:0000256" key="1">
    <source>
        <dbReference type="ARBA" id="ARBA00035112"/>
    </source>
</evidence>
<sequence length="265" mass="30528">MGGMVQMFTGWFHDRPVSWGAEETVDSKAALLDDEDGNGHSRVSLRRAPVLDEIDMPLTDTLLNGSLWLGDHPSPWRGAPGTDETETAWGSFEPVRPIALTKAQVLAMGKDPEMVSKFNDDYWHLGDDAYVGALDIFHQAHCLDALRQEAFGDWGRAGEKRPSWDDIHWLHLRHCTDMLMQNLLCHADAGFLTYNWLEHANYPFPDMSVHKQCRDWRQLEKYRDEHGVNLTKYIEWKKPDGVLELKEIEEAWQHRGQHDNPHPHD</sequence>